<dbReference type="GO" id="GO:0022857">
    <property type="term" value="F:transmembrane transporter activity"/>
    <property type="evidence" value="ECO:0007669"/>
    <property type="project" value="InterPro"/>
</dbReference>
<dbReference type="PANTHER" id="PTHR23501">
    <property type="entry name" value="MAJOR FACILITATOR SUPERFAMILY"/>
    <property type="match status" value="1"/>
</dbReference>
<proteinExistence type="inferred from homology"/>
<keyword evidence="11" id="KW-1185">Reference proteome</keyword>
<feature type="transmembrane region" description="Helical" evidence="8">
    <location>
        <begin position="203"/>
        <end position="224"/>
    </location>
</feature>
<gene>
    <name evidence="10" type="ORF">GCM10018793_68970</name>
</gene>
<evidence type="ECO:0000256" key="3">
    <source>
        <dbReference type="ARBA" id="ARBA00022448"/>
    </source>
</evidence>
<dbReference type="Gene3D" id="1.20.1720.10">
    <property type="entry name" value="Multidrug resistance protein D"/>
    <property type="match status" value="1"/>
</dbReference>
<dbReference type="Proteomes" id="UP000603708">
    <property type="component" value="Unassembled WGS sequence"/>
</dbReference>
<keyword evidence="3" id="KW-0813">Transport</keyword>
<feature type="transmembrane region" description="Helical" evidence="8">
    <location>
        <begin position="18"/>
        <end position="41"/>
    </location>
</feature>
<dbReference type="InterPro" id="IPR011701">
    <property type="entry name" value="MFS"/>
</dbReference>
<dbReference type="Gene3D" id="1.20.1250.20">
    <property type="entry name" value="MFS general substrate transporter like domains"/>
    <property type="match status" value="1"/>
</dbReference>
<sequence>MSTTASGAPPTAPRAIRWVMLGVLLAMLLSMLDNMVVSTAMPTVVADLGGLSALPWVVTAYTLATAVTTPVWGKSGDLFGRKRMYLASIAVFLIGSALCGAADSMGALIAFRVVQGAGAGGIGAGAFALIAALVPPRERGRYQGMTASVMAAGTIGGPLLGGFVTDHLGWRWAFYVNLPLGLLVLAWLQVMLRLPAQRIRARIDWAGIALSGICISSVVLGTTWGGDRYGWGSWRITGLGLTAAVSLLGFLAVERRVSEPLLPVRVFTGHRNFPVAVGILFAVGVVMFGAGLYLPLFQQTVQGASASHSGLLMLPMTLPVVVVSTVAGKIMSATGRYRVFPIAGAALMAVGLGLLATMNAETSRPLTALYMTVLGAGLGLCTQMAGTIAQNAVEPRDIGAAGSALNLFRTMGGSIGVAVFGALFNHALAGHAGNVQGCAAGSRTIFMVAAAVCALACAAALLIIEVPLRTAGGPAAPKPTACDGQPATP</sequence>
<evidence type="ECO:0000256" key="6">
    <source>
        <dbReference type="ARBA" id="ARBA00022989"/>
    </source>
</evidence>
<dbReference type="FunFam" id="1.20.1250.20:FF:000231">
    <property type="entry name" value="EmrB/QacA subfamily drug resistance transporter"/>
    <property type="match status" value="1"/>
</dbReference>
<dbReference type="PRINTS" id="PR01036">
    <property type="entry name" value="TCRTETB"/>
</dbReference>
<feature type="transmembrane region" description="Helical" evidence="8">
    <location>
        <begin position="170"/>
        <end position="191"/>
    </location>
</feature>
<dbReference type="PANTHER" id="PTHR23501:SF197">
    <property type="entry name" value="COMD"/>
    <property type="match status" value="1"/>
</dbReference>
<keyword evidence="4" id="KW-1003">Cell membrane</keyword>
<feature type="transmembrane region" description="Helical" evidence="8">
    <location>
        <begin position="444"/>
        <end position="464"/>
    </location>
</feature>
<dbReference type="InterPro" id="IPR004638">
    <property type="entry name" value="EmrB-like"/>
</dbReference>
<dbReference type="InterPro" id="IPR020846">
    <property type="entry name" value="MFS_dom"/>
</dbReference>
<feature type="transmembrane region" description="Helical" evidence="8">
    <location>
        <begin position="273"/>
        <end position="294"/>
    </location>
</feature>
<feature type="transmembrane region" description="Helical" evidence="8">
    <location>
        <begin position="53"/>
        <end position="73"/>
    </location>
</feature>
<feature type="transmembrane region" description="Helical" evidence="8">
    <location>
        <begin position="117"/>
        <end position="134"/>
    </location>
</feature>
<reference evidence="10" key="1">
    <citation type="journal article" date="2014" name="Int. J. Syst. Evol. Microbiol.">
        <title>Complete genome sequence of Corynebacterium casei LMG S-19264T (=DSM 44701T), isolated from a smear-ripened cheese.</title>
        <authorList>
            <consortium name="US DOE Joint Genome Institute (JGI-PGF)"/>
            <person name="Walter F."/>
            <person name="Albersmeier A."/>
            <person name="Kalinowski J."/>
            <person name="Ruckert C."/>
        </authorList>
    </citation>
    <scope>NUCLEOTIDE SEQUENCE</scope>
    <source>
        <strain evidence="10">JCM 5069</strain>
    </source>
</reference>
<dbReference type="RefSeq" id="WP_189938987.1">
    <property type="nucleotide sequence ID" value="NZ_BNCD01000039.1"/>
</dbReference>
<evidence type="ECO:0000256" key="1">
    <source>
        <dbReference type="ARBA" id="ARBA00004651"/>
    </source>
</evidence>
<dbReference type="PROSITE" id="PS50850">
    <property type="entry name" value="MFS"/>
    <property type="match status" value="1"/>
</dbReference>
<keyword evidence="6 8" id="KW-1133">Transmembrane helix</keyword>
<feature type="domain" description="Major facilitator superfamily (MFS) profile" evidence="9">
    <location>
        <begin position="19"/>
        <end position="468"/>
    </location>
</feature>
<dbReference type="CDD" id="cd17502">
    <property type="entry name" value="MFS_Azr1_MDR_like"/>
    <property type="match status" value="1"/>
</dbReference>
<accession>A0A919GPY0</accession>
<evidence type="ECO:0000256" key="2">
    <source>
        <dbReference type="ARBA" id="ARBA00007520"/>
    </source>
</evidence>
<feature type="transmembrane region" description="Helical" evidence="8">
    <location>
        <begin position="236"/>
        <end position="253"/>
    </location>
</feature>
<keyword evidence="7 8" id="KW-0472">Membrane</keyword>
<evidence type="ECO:0000256" key="8">
    <source>
        <dbReference type="SAM" id="Phobius"/>
    </source>
</evidence>
<dbReference type="Pfam" id="PF07690">
    <property type="entry name" value="MFS_1"/>
    <property type="match status" value="1"/>
</dbReference>
<protein>
    <submittedName>
        <fullName evidence="10">MFS transporter</fullName>
    </submittedName>
</protein>
<evidence type="ECO:0000259" key="9">
    <source>
        <dbReference type="PROSITE" id="PS50850"/>
    </source>
</evidence>
<evidence type="ECO:0000256" key="5">
    <source>
        <dbReference type="ARBA" id="ARBA00022692"/>
    </source>
</evidence>
<dbReference type="SUPFAM" id="SSF103473">
    <property type="entry name" value="MFS general substrate transporter"/>
    <property type="match status" value="1"/>
</dbReference>
<dbReference type="FunFam" id="1.20.1720.10:FF:000004">
    <property type="entry name" value="EmrB/QacA family drug resistance transporter"/>
    <property type="match status" value="1"/>
</dbReference>
<feature type="transmembrane region" description="Helical" evidence="8">
    <location>
        <begin position="368"/>
        <end position="393"/>
    </location>
</feature>
<name>A0A919GPY0_9ACTN</name>
<evidence type="ECO:0000313" key="11">
    <source>
        <dbReference type="Proteomes" id="UP000603708"/>
    </source>
</evidence>
<feature type="transmembrane region" description="Helical" evidence="8">
    <location>
        <begin position="85"/>
        <end position="111"/>
    </location>
</feature>
<feature type="transmembrane region" description="Helical" evidence="8">
    <location>
        <begin position="306"/>
        <end position="327"/>
    </location>
</feature>
<dbReference type="EMBL" id="BNCD01000039">
    <property type="protein sequence ID" value="GHH88628.1"/>
    <property type="molecule type" value="Genomic_DNA"/>
</dbReference>
<comment type="subcellular location">
    <subcellularLocation>
        <location evidence="1">Cell membrane</location>
        <topology evidence="1">Multi-pass membrane protein</topology>
    </subcellularLocation>
</comment>
<feature type="transmembrane region" description="Helical" evidence="8">
    <location>
        <begin position="405"/>
        <end position="424"/>
    </location>
</feature>
<comment type="similarity">
    <text evidence="2">Belongs to the major facilitator superfamily. TCR/Tet family.</text>
</comment>
<evidence type="ECO:0000313" key="10">
    <source>
        <dbReference type="EMBL" id="GHH88628.1"/>
    </source>
</evidence>
<keyword evidence="5 8" id="KW-0812">Transmembrane</keyword>
<organism evidence="10 11">
    <name type="scientific">Streptomyces sulfonofaciens</name>
    <dbReference type="NCBI Taxonomy" id="68272"/>
    <lineage>
        <taxon>Bacteria</taxon>
        <taxon>Bacillati</taxon>
        <taxon>Actinomycetota</taxon>
        <taxon>Actinomycetes</taxon>
        <taxon>Kitasatosporales</taxon>
        <taxon>Streptomycetaceae</taxon>
        <taxon>Streptomyces</taxon>
    </lineage>
</organism>
<feature type="transmembrane region" description="Helical" evidence="8">
    <location>
        <begin position="146"/>
        <end position="164"/>
    </location>
</feature>
<dbReference type="InterPro" id="IPR036259">
    <property type="entry name" value="MFS_trans_sf"/>
</dbReference>
<reference evidence="10" key="2">
    <citation type="submission" date="2020-09" db="EMBL/GenBank/DDBJ databases">
        <authorList>
            <person name="Sun Q."/>
            <person name="Ohkuma M."/>
        </authorList>
    </citation>
    <scope>NUCLEOTIDE SEQUENCE</scope>
    <source>
        <strain evidence="10">JCM 5069</strain>
    </source>
</reference>
<dbReference type="NCBIfam" id="TIGR00711">
    <property type="entry name" value="efflux_EmrB"/>
    <property type="match status" value="1"/>
</dbReference>
<dbReference type="GO" id="GO:0005886">
    <property type="term" value="C:plasma membrane"/>
    <property type="evidence" value="ECO:0007669"/>
    <property type="project" value="UniProtKB-SubCell"/>
</dbReference>
<comment type="caution">
    <text evidence="10">The sequence shown here is derived from an EMBL/GenBank/DDBJ whole genome shotgun (WGS) entry which is preliminary data.</text>
</comment>
<evidence type="ECO:0000256" key="7">
    <source>
        <dbReference type="ARBA" id="ARBA00023136"/>
    </source>
</evidence>
<evidence type="ECO:0000256" key="4">
    <source>
        <dbReference type="ARBA" id="ARBA00022475"/>
    </source>
</evidence>
<dbReference type="AlphaFoldDB" id="A0A919GPY0"/>
<feature type="transmembrane region" description="Helical" evidence="8">
    <location>
        <begin position="339"/>
        <end position="356"/>
    </location>
</feature>